<organism evidence="1 2">
    <name type="scientific">Bdellovibrio bacteriovorus</name>
    <dbReference type="NCBI Taxonomy" id="959"/>
    <lineage>
        <taxon>Bacteria</taxon>
        <taxon>Pseudomonadati</taxon>
        <taxon>Bdellovibrionota</taxon>
        <taxon>Bdellovibrionia</taxon>
        <taxon>Bdellovibrionales</taxon>
        <taxon>Pseudobdellovibrionaceae</taxon>
        <taxon>Bdellovibrio</taxon>
    </lineage>
</organism>
<evidence type="ECO:0000313" key="2">
    <source>
        <dbReference type="Proteomes" id="UP000197003"/>
    </source>
</evidence>
<reference evidence="1 2" key="1">
    <citation type="submission" date="2017-04" db="EMBL/GenBank/DDBJ databases">
        <title>Whole genome sequence of Bdellovibrio bacteriovorus strain SSB218315.</title>
        <authorList>
            <person name="Oyedara O."/>
            <person name="Rodriguez-Perez M.A."/>
        </authorList>
    </citation>
    <scope>NUCLEOTIDE SEQUENCE [LARGE SCALE GENOMIC DNA]</scope>
    <source>
        <strain evidence="1 2">SSB218315</strain>
    </source>
</reference>
<accession>A0A1Z3NAI1</accession>
<dbReference type="Proteomes" id="UP000197003">
    <property type="component" value="Chromosome"/>
</dbReference>
<protein>
    <submittedName>
        <fullName evidence="1">Hydantoin utilization protein</fullName>
    </submittedName>
</protein>
<dbReference type="OrthoDB" id="5288122at2"/>
<sequence>MQNSLVLGVSVGESFAEFSLLSDSSPLAQKRVFHSRESLKSSLSQFIAPHGKIQKAFISLRVPKKLLDYKLSGAVAHVSTEGLEHWLDLCGTPAALTSKDLQFALRERVRADGSVETALQTEELEAIAAKLELMSCKKVCLNLLHSATNPVHLNAATKFFAEKGIEVFAPASSDNPHEVTRWTQNALNATLSGVFADLKKDVYAGLESALDKKDIHFLDAGGELFQEESGKEISSQFAASTALGLWNKSLGSDVLYLGLEYFTLISPTRWAAQWNSCWGPVELRHVKVKNLGIQPTLGIGLNGFERFDFLTQEEGWEPGPMFLGRGQKMSLLDLWSENPKLSKLEGLEDRVSAQGIQRFKTSLLTLSKISTFKDNDFNHLTKELQSLSVQRLAVESFLQRDQQKLLVTGPLAALFANIFKKDPHTTVAADEFCESAATALWGMKALKESK</sequence>
<name>A0A1Z3NAI1_BDEBC</name>
<dbReference type="EMBL" id="CP020946">
    <property type="protein sequence ID" value="ASD64480.1"/>
    <property type="molecule type" value="Genomic_DNA"/>
</dbReference>
<dbReference type="AlphaFoldDB" id="A0A1Z3NAI1"/>
<proteinExistence type="predicted"/>
<gene>
    <name evidence="1" type="ORF">B9G79_13330</name>
</gene>
<evidence type="ECO:0000313" key="1">
    <source>
        <dbReference type="EMBL" id="ASD64480.1"/>
    </source>
</evidence>